<keyword evidence="2" id="KW-0519">Myristate</keyword>
<keyword evidence="6" id="KW-0479">Metal-binding</keyword>
<dbReference type="InterPro" id="IPR044612">
    <property type="entry name" value="ARL2/3"/>
</dbReference>
<keyword evidence="7" id="KW-1185">Reference proteome</keyword>
<dbReference type="InterPro" id="IPR006689">
    <property type="entry name" value="Small_GTPase_ARF/SAR"/>
</dbReference>
<evidence type="ECO:0000256" key="3">
    <source>
        <dbReference type="ARBA" id="ARBA00022741"/>
    </source>
</evidence>
<keyword evidence="3 5" id="KW-0547">Nucleotide-binding</keyword>
<evidence type="ECO:0000256" key="4">
    <source>
        <dbReference type="ARBA" id="ARBA00023134"/>
    </source>
</evidence>
<evidence type="ECO:0000256" key="1">
    <source>
        <dbReference type="ARBA" id="ARBA00010290"/>
    </source>
</evidence>
<dbReference type="SMART" id="SM00177">
    <property type="entry name" value="ARF"/>
    <property type="match status" value="1"/>
</dbReference>
<name>A0A914I829_GLORO</name>
<organism evidence="7 8">
    <name type="scientific">Globodera rostochiensis</name>
    <name type="common">Golden nematode worm</name>
    <name type="synonym">Heterodera rostochiensis</name>
    <dbReference type="NCBI Taxonomy" id="31243"/>
    <lineage>
        <taxon>Eukaryota</taxon>
        <taxon>Metazoa</taxon>
        <taxon>Ecdysozoa</taxon>
        <taxon>Nematoda</taxon>
        <taxon>Chromadorea</taxon>
        <taxon>Rhabditida</taxon>
        <taxon>Tylenchina</taxon>
        <taxon>Tylenchomorpha</taxon>
        <taxon>Tylenchoidea</taxon>
        <taxon>Heteroderidae</taxon>
        <taxon>Heteroderinae</taxon>
        <taxon>Globodera</taxon>
    </lineage>
</organism>
<feature type="binding site" evidence="5">
    <location>
        <position position="69"/>
    </location>
    <ligand>
        <name>GTP</name>
        <dbReference type="ChEBI" id="CHEBI:37565"/>
    </ligand>
</feature>
<keyword evidence="4 5" id="KW-0342">GTP-binding</keyword>
<accession>A0A914I829</accession>
<evidence type="ECO:0000256" key="5">
    <source>
        <dbReference type="PIRSR" id="PIRSR606689-1"/>
    </source>
</evidence>
<evidence type="ECO:0000256" key="6">
    <source>
        <dbReference type="PIRSR" id="PIRSR606689-2"/>
    </source>
</evidence>
<proteinExistence type="inferred from homology"/>
<keyword evidence="2" id="KW-0449">Lipoprotein</keyword>
<dbReference type="GO" id="GO:0005525">
    <property type="term" value="F:GTP binding"/>
    <property type="evidence" value="ECO:0007669"/>
    <property type="project" value="UniProtKB-KW"/>
</dbReference>
<evidence type="ECO:0000313" key="7">
    <source>
        <dbReference type="Proteomes" id="UP000887572"/>
    </source>
</evidence>
<dbReference type="Proteomes" id="UP000887572">
    <property type="component" value="Unplaced"/>
</dbReference>
<evidence type="ECO:0000313" key="8">
    <source>
        <dbReference type="WBParaSite" id="Gr19_v10_g7784.t1"/>
    </source>
</evidence>
<feature type="binding site" evidence="5">
    <location>
        <begin position="24"/>
        <end position="31"/>
    </location>
    <ligand>
        <name>GTP</name>
        <dbReference type="ChEBI" id="CHEBI:37565"/>
    </ligand>
</feature>
<dbReference type="Gene3D" id="3.40.50.300">
    <property type="entry name" value="P-loop containing nucleotide triphosphate hydrolases"/>
    <property type="match status" value="1"/>
</dbReference>
<reference evidence="8" key="1">
    <citation type="submission" date="2022-11" db="UniProtKB">
        <authorList>
            <consortium name="WormBaseParasite"/>
        </authorList>
    </citation>
    <scope>IDENTIFICATION</scope>
</reference>
<comment type="similarity">
    <text evidence="1">Belongs to the small GTPase superfamily. Arf family.</text>
</comment>
<sequence>MGLMGILRKFKHQQGRELRILLLGLDNAGKTTILKKASEEVAHISPTQGFNIKSVMADDVRLNVWDIGGQRKIRPYWKNYFDNTDVLIYVIDSADRKRKCQGTDLSGTIRTARGGEAEECACVDLRKQTRFVDGGKSQRNCRRTPISEDSGQVVANPGMLGIDGRRHKGRDGVDFKEHQKRCEAWRPGAELIVEKASPLL</sequence>
<dbReference type="Pfam" id="PF00025">
    <property type="entry name" value="Arf"/>
    <property type="match status" value="1"/>
</dbReference>
<dbReference type="InterPro" id="IPR027417">
    <property type="entry name" value="P-loop_NTPase"/>
</dbReference>
<dbReference type="SUPFAM" id="SSF52540">
    <property type="entry name" value="P-loop containing nucleoside triphosphate hydrolases"/>
    <property type="match status" value="1"/>
</dbReference>
<keyword evidence="6" id="KW-0460">Magnesium</keyword>
<protein>
    <submittedName>
        <fullName evidence="8">ADP-ribosylation factor-like protein 3</fullName>
    </submittedName>
</protein>
<dbReference type="WBParaSite" id="Gr19_v10_g7784.t1">
    <property type="protein sequence ID" value="Gr19_v10_g7784.t1"/>
    <property type="gene ID" value="Gr19_v10_g7784"/>
</dbReference>
<dbReference type="GO" id="GO:0003924">
    <property type="term" value="F:GTPase activity"/>
    <property type="evidence" value="ECO:0007669"/>
    <property type="project" value="InterPro"/>
</dbReference>
<dbReference type="AlphaFoldDB" id="A0A914I829"/>
<feature type="binding site" evidence="6">
    <location>
        <position position="47"/>
    </location>
    <ligand>
        <name>Mg(2+)</name>
        <dbReference type="ChEBI" id="CHEBI:18420"/>
    </ligand>
</feature>
<dbReference type="PANTHER" id="PTHR45697">
    <property type="entry name" value="ADP-RIBOSYLATION FACTOR-LIKE PROTEIN 2-RELATED"/>
    <property type="match status" value="1"/>
</dbReference>
<dbReference type="PROSITE" id="PS51417">
    <property type="entry name" value="ARF"/>
    <property type="match status" value="1"/>
</dbReference>
<dbReference type="GO" id="GO:0046872">
    <property type="term" value="F:metal ion binding"/>
    <property type="evidence" value="ECO:0007669"/>
    <property type="project" value="UniProtKB-KW"/>
</dbReference>
<dbReference type="PRINTS" id="PR00328">
    <property type="entry name" value="SAR1GTPBP"/>
</dbReference>
<evidence type="ECO:0000256" key="2">
    <source>
        <dbReference type="ARBA" id="ARBA00022707"/>
    </source>
</evidence>
<feature type="binding site" evidence="6">
    <location>
        <position position="31"/>
    </location>
    <ligand>
        <name>Mg(2+)</name>
        <dbReference type="ChEBI" id="CHEBI:18420"/>
    </ligand>
</feature>